<comment type="similarity">
    <text evidence="1">Belongs to the short-chain dehydrogenases/reductases (SDR) family.</text>
</comment>
<evidence type="ECO:0008006" key="5">
    <source>
        <dbReference type="Google" id="ProtNLM"/>
    </source>
</evidence>
<dbReference type="GO" id="GO:0016491">
    <property type="term" value="F:oxidoreductase activity"/>
    <property type="evidence" value="ECO:0007669"/>
    <property type="project" value="UniProtKB-KW"/>
</dbReference>
<accession>A0AAV9MWY1</accession>
<name>A0AAV9MWY1_9EURO</name>
<proteinExistence type="inferred from homology"/>
<dbReference type="CDD" id="cd05233">
    <property type="entry name" value="SDR_c"/>
    <property type="match status" value="1"/>
</dbReference>
<evidence type="ECO:0000256" key="2">
    <source>
        <dbReference type="ARBA" id="ARBA00023002"/>
    </source>
</evidence>
<evidence type="ECO:0000313" key="3">
    <source>
        <dbReference type="EMBL" id="KAK5045063.1"/>
    </source>
</evidence>
<keyword evidence="2" id="KW-0560">Oxidoreductase</keyword>
<keyword evidence="4" id="KW-1185">Reference proteome</keyword>
<dbReference type="SUPFAM" id="SSF51735">
    <property type="entry name" value="NAD(P)-binding Rossmann-fold domains"/>
    <property type="match status" value="1"/>
</dbReference>
<reference evidence="3 4" key="1">
    <citation type="submission" date="2023-08" db="EMBL/GenBank/DDBJ databases">
        <title>Black Yeasts Isolated from many extreme environments.</title>
        <authorList>
            <person name="Coleine C."/>
            <person name="Stajich J.E."/>
            <person name="Selbmann L."/>
        </authorList>
    </citation>
    <scope>NUCLEOTIDE SEQUENCE [LARGE SCALE GENOMIC DNA]</scope>
    <source>
        <strain evidence="3 4">CCFEE 5792</strain>
    </source>
</reference>
<dbReference type="PRINTS" id="PR00081">
    <property type="entry name" value="GDHRDH"/>
</dbReference>
<dbReference type="RefSeq" id="XP_064700702.1">
    <property type="nucleotide sequence ID" value="XM_064853748.1"/>
</dbReference>
<sequence>MVVAAVKEFLALGCHVTGFDRKPIEVSQSCSTSEQESRFNVVIEDLTQEHSVADSFKSATGKFGPVNILVANAGTDESAHPPIWEVDRALWDKVNTNKSQRPKKTGAAQLENVAIAVTGSETGKFGKQGHSEYAASKAGLQYRIVRRVKNEIVQLTSKARTNAVAPGWVNTPLIGDRLDDPKKMWSECQATVALKKISKPEDAAGAMAFLANHRAAGSISGECISVDGGMEGRIIWREEQNTRCTIQVQEWPD</sequence>
<comment type="caution">
    <text evidence="3">The sequence shown here is derived from an EMBL/GenBank/DDBJ whole genome shotgun (WGS) entry which is preliminary data.</text>
</comment>
<dbReference type="PANTHER" id="PTHR24321">
    <property type="entry name" value="DEHYDROGENASES, SHORT CHAIN"/>
    <property type="match status" value="1"/>
</dbReference>
<dbReference type="Gene3D" id="3.40.50.720">
    <property type="entry name" value="NAD(P)-binding Rossmann-like Domain"/>
    <property type="match status" value="1"/>
</dbReference>
<dbReference type="AlphaFoldDB" id="A0AAV9MWY1"/>
<protein>
    <recommendedName>
        <fullName evidence="5">3-oxoacyl-[acyl-carrier protein] reductase</fullName>
    </recommendedName>
</protein>
<dbReference type="PANTHER" id="PTHR24321:SF8">
    <property type="entry name" value="ESTRADIOL 17-BETA-DEHYDROGENASE 8-RELATED"/>
    <property type="match status" value="1"/>
</dbReference>
<evidence type="ECO:0000256" key="1">
    <source>
        <dbReference type="ARBA" id="ARBA00006484"/>
    </source>
</evidence>
<dbReference type="GeneID" id="89978369"/>
<dbReference type="EMBL" id="JAVRRD010000040">
    <property type="protein sequence ID" value="KAK5045063.1"/>
    <property type="molecule type" value="Genomic_DNA"/>
</dbReference>
<evidence type="ECO:0000313" key="4">
    <source>
        <dbReference type="Proteomes" id="UP001358417"/>
    </source>
</evidence>
<dbReference type="Pfam" id="PF13561">
    <property type="entry name" value="adh_short_C2"/>
    <property type="match status" value="1"/>
</dbReference>
<dbReference type="InterPro" id="IPR036291">
    <property type="entry name" value="NAD(P)-bd_dom_sf"/>
</dbReference>
<organism evidence="3 4">
    <name type="scientific">Exophiala bonariae</name>
    <dbReference type="NCBI Taxonomy" id="1690606"/>
    <lineage>
        <taxon>Eukaryota</taxon>
        <taxon>Fungi</taxon>
        <taxon>Dikarya</taxon>
        <taxon>Ascomycota</taxon>
        <taxon>Pezizomycotina</taxon>
        <taxon>Eurotiomycetes</taxon>
        <taxon>Chaetothyriomycetidae</taxon>
        <taxon>Chaetothyriales</taxon>
        <taxon>Herpotrichiellaceae</taxon>
        <taxon>Exophiala</taxon>
    </lineage>
</organism>
<gene>
    <name evidence="3" type="ORF">LTR84_010211</name>
</gene>
<dbReference type="Proteomes" id="UP001358417">
    <property type="component" value="Unassembled WGS sequence"/>
</dbReference>
<dbReference type="InterPro" id="IPR002347">
    <property type="entry name" value="SDR_fam"/>
</dbReference>